<dbReference type="GO" id="GO:0046872">
    <property type="term" value="F:metal ion binding"/>
    <property type="evidence" value="ECO:0007669"/>
    <property type="project" value="UniProtKB-KW"/>
</dbReference>
<gene>
    <name evidence="7" type="ORF">CPT75_17605</name>
</gene>
<evidence type="ECO:0000256" key="4">
    <source>
        <dbReference type="ARBA" id="ARBA00022833"/>
    </source>
</evidence>
<dbReference type="AlphaFoldDB" id="A0A317G424"/>
<keyword evidence="3" id="KW-0378">Hydrolase</keyword>
<accession>A0A317G424</accession>
<keyword evidence="8" id="KW-1185">Reference proteome</keyword>
<dbReference type="Gene3D" id="3.40.140.10">
    <property type="entry name" value="Cytidine Deaminase, domain 2"/>
    <property type="match status" value="1"/>
</dbReference>
<sequence length="430" mass="48960">MVKSKREGWIMAMNAYEAYKMQSNCKKVIVEAPGHAVGTVVDIMVDGFDKVERITENVCESIKKETDTAIVPDSVVTPSKVQTLADLFGEELEEKFRRTESGDGMYAGISMEAEGMKQQYLVFISTADNAAVPIKVIPVVPSGFELFGYSKKKPFKKAPSFGVKPDKDNPGEVYLETMRMKRIIQKYKPGELWSRSDIKEYIQEIGDWTQQMSPQRKEALEKKSLHKRTELIGRSRNRFDYLKGSCKKCRKIVISDRAYTSILAEALSRDPDETGGILLGIIDKDTWYVVEATDPGLSTFHNRVHHEMDEKYHNHIYPVISRLYEKDLCLLGLWHRHPGTLNTFSGDDNRTNTSYSEAIGNGTLSFLLNFVPDAQLTCYYLDDKGTGSYYKPEVKIGDKYFKGTDYLVLADEKTLIARKRQMQREIKEVG</sequence>
<reference evidence="7 8" key="1">
    <citation type="submission" date="2017-09" db="EMBL/GenBank/DDBJ databases">
        <title>High-quality draft genome sequence of Butyrivibrio fibrisolvens INBov1, isolated from cow rumen.</title>
        <authorList>
            <person name="Rodriguez Hernaez J."/>
            <person name="Rivarola M."/>
            <person name="Paniego N."/>
            <person name="Cravero S."/>
            <person name="Ceron Cucchi M."/>
            <person name="Martinez M.C."/>
        </authorList>
    </citation>
    <scope>NUCLEOTIDE SEQUENCE [LARGE SCALE GENOMIC DNA]</scope>
    <source>
        <strain evidence="7 8">INBov1</strain>
    </source>
</reference>
<protein>
    <recommendedName>
        <fullName evidence="6">JAB domain-containing protein</fullName>
    </recommendedName>
</protein>
<dbReference type="GO" id="GO:0008237">
    <property type="term" value="F:metallopeptidase activity"/>
    <property type="evidence" value="ECO:0007669"/>
    <property type="project" value="UniProtKB-KW"/>
</dbReference>
<evidence type="ECO:0000256" key="5">
    <source>
        <dbReference type="ARBA" id="ARBA00023049"/>
    </source>
</evidence>
<feature type="domain" description="JAB" evidence="6">
    <location>
        <begin position="257"/>
        <end position="352"/>
    </location>
</feature>
<evidence type="ECO:0000313" key="8">
    <source>
        <dbReference type="Proteomes" id="UP000245488"/>
    </source>
</evidence>
<keyword evidence="5" id="KW-0482">Metalloprotease</keyword>
<dbReference type="Pfam" id="PF14464">
    <property type="entry name" value="Prok-JAB"/>
    <property type="match status" value="1"/>
</dbReference>
<evidence type="ECO:0000313" key="7">
    <source>
        <dbReference type="EMBL" id="PWT28795.1"/>
    </source>
</evidence>
<name>A0A317G424_BUTFI</name>
<proteinExistence type="predicted"/>
<keyword evidence="1" id="KW-0645">Protease</keyword>
<keyword evidence="2" id="KW-0479">Metal-binding</keyword>
<dbReference type="Proteomes" id="UP000245488">
    <property type="component" value="Chromosome"/>
</dbReference>
<evidence type="ECO:0000256" key="3">
    <source>
        <dbReference type="ARBA" id="ARBA00022801"/>
    </source>
</evidence>
<dbReference type="SUPFAM" id="SSF102712">
    <property type="entry name" value="JAB1/MPN domain"/>
    <property type="match status" value="1"/>
</dbReference>
<evidence type="ECO:0000259" key="6">
    <source>
        <dbReference type="Pfam" id="PF14464"/>
    </source>
</evidence>
<dbReference type="InterPro" id="IPR028090">
    <property type="entry name" value="JAB_dom_prok"/>
</dbReference>
<evidence type="ECO:0000256" key="2">
    <source>
        <dbReference type="ARBA" id="ARBA00022723"/>
    </source>
</evidence>
<dbReference type="GO" id="GO:0006508">
    <property type="term" value="P:proteolysis"/>
    <property type="evidence" value="ECO:0007669"/>
    <property type="project" value="UniProtKB-KW"/>
</dbReference>
<keyword evidence="4" id="KW-0862">Zinc</keyword>
<comment type="caution">
    <text evidence="7">The sequence shown here is derived from an EMBL/GenBank/DDBJ whole genome shotgun (WGS) entry which is preliminary data.</text>
</comment>
<evidence type="ECO:0000256" key="1">
    <source>
        <dbReference type="ARBA" id="ARBA00022670"/>
    </source>
</evidence>
<dbReference type="EMBL" id="NXNG01000001">
    <property type="protein sequence ID" value="PWT28795.1"/>
    <property type="molecule type" value="Genomic_DNA"/>
</dbReference>
<organism evidence="7 8">
    <name type="scientific">Butyrivibrio fibrisolvens</name>
    <dbReference type="NCBI Taxonomy" id="831"/>
    <lineage>
        <taxon>Bacteria</taxon>
        <taxon>Bacillati</taxon>
        <taxon>Bacillota</taxon>
        <taxon>Clostridia</taxon>
        <taxon>Lachnospirales</taxon>
        <taxon>Lachnospiraceae</taxon>
        <taxon>Butyrivibrio</taxon>
    </lineage>
</organism>